<dbReference type="InterPro" id="IPR003604">
    <property type="entry name" value="Matrin/U1-like-C_Znf_C2H2"/>
</dbReference>
<name>A0A1L0CU47_9ASCO</name>
<dbReference type="GO" id="GO:0005634">
    <property type="term" value="C:nucleus"/>
    <property type="evidence" value="ECO:0007669"/>
    <property type="project" value="UniProtKB-SubCell"/>
</dbReference>
<dbReference type="SMART" id="SM00451">
    <property type="entry name" value="ZnF_U1"/>
    <property type="match status" value="1"/>
</dbReference>
<dbReference type="GO" id="GO:0008270">
    <property type="term" value="F:zinc ion binding"/>
    <property type="evidence" value="ECO:0007669"/>
    <property type="project" value="UniProtKB-KW"/>
</dbReference>
<dbReference type="AlphaFoldDB" id="A0A1L0CU47"/>
<reference evidence="9" key="1">
    <citation type="submission" date="2016-11" db="EMBL/GenBank/DDBJ databases">
        <authorList>
            <person name="Guldener U."/>
        </authorList>
    </citation>
    <scope>NUCLEOTIDE SEQUENCE [LARGE SCALE GENOMIC DNA]</scope>
</reference>
<dbReference type="PROSITE" id="PS50171">
    <property type="entry name" value="ZF_MATRIN"/>
    <property type="match status" value="1"/>
</dbReference>
<evidence type="ECO:0000256" key="6">
    <source>
        <dbReference type="SAM" id="MobiDB-lite"/>
    </source>
</evidence>
<protein>
    <recommendedName>
        <fullName evidence="7">Matrin-type domain-containing protein</fullName>
    </recommendedName>
</protein>
<dbReference type="Proteomes" id="UP000183365">
    <property type="component" value="Unassembled WGS sequence"/>
</dbReference>
<keyword evidence="9" id="KW-1185">Reference proteome</keyword>
<dbReference type="OrthoDB" id="3973112at2759"/>
<dbReference type="InterPro" id="IPR000690">
    <property type="entry name" value="Matrin/U1-C_Znf_C2H2"/>
</dbReference>
<comment type="subcellular location">
    <subcellularLocation>
        <location evidence="1">Nucleus</location>
    </subcellularLocation>
</comment>
<evidence type="ECO:0000313" key="8">
    <source>
        <dbReference type="EMBL" id="SGZ38271.1"/>
    </source>
</evidence>
<organism evidence="8 9">
    <name type="scientific">Hanseniaspora guilliermondii</name>
    <dbReference type="NCBI Taxonomy" id="56406"/>
    <lineage>
        <taxon>Eukaryota</taxon>
        <taxon>Fungi</taxon>
        <taxon>Dikarya</taxon>
        <taxon>Ascomycota</taxon>
        <taxon>Saccharomycotina</taxon>
        <taxon>Saccharomycetes</taxon>
        <taxon>Saccharomycodales</taxon>
        <taxon>Saccharomycodaceae</taxon>
        <taxon>Hanseniaspora</taxon>
    </lineage>
</organism>
<proteinExistence type="predicted"/>
<evidence type="ECO:0000256" key="5">
    <source>
        <dbReference type="ARBA" id="ARBA00023242"/>
    </source>
</evidence>
<feature type="region of interest" description="Disordered" evidence="6">
    <location>
        <begin position="669"/>
        <end position="697"/>
    </location>
</feature>
<accession>A0A1L0CU47</accession>
<keyword evidence="3" id="KW-0863">Zinc-finger</keyword>
<feature type="region of interest" description="Disordered" evidence="6">
    <location>
        <begin position="296"/>
        <end position="315"/>
    </location>
</feature>
<feature type="compositionally biased region" description="Low complexity" evidence="6">
    <location>
        <begin position="684"/>
        <end position="694"/>
    </location>
</feature>
<evidence type="ECO:0000256" key="2">
    <source>
        <dbReference type="ARBA" id="ARBA00022723"/>
    </source>
</evidence>
<keyword evidence="2" id="KW-0479">Metal-binding</keyword>
<evidence type="ECO:0000256" key="3">
    <source>
        <dbReference type="ARBA" id="ARBA00022771"/>
    </source>
</evidence>
<sequence>MSNTKVRPSFKIPPPNFQGIKNHYYCLYCKSSYKGTPKIISNHLSGHSHKQNVKVYYTNKFLQLYDRSKLKKQGKFKLANDINRFENTFLNNKKLGIQFINEVGMDPENGSNIFSKIKLLSSTNSKNNGVPDFILKRRIIQKYKNKNKHNPCKERKITNKDKQQLYEAKKLLKQLNKNHSYKKYLIKKYTRKLLKRLHANTDENLNLNFNFNGNRKIKYNHEVEDNSLQVLNHIYKKSPNFNRIFLNSLENNLNILQIREQYISAFNESLRQRKLRSLKNKIAKVRYRIAVKRKYGKRKFNPKKKPTPNSSNKSNERLYLDKFNKDFSDDNLLRHLKLKLRHLDNVSMNTKLKIRARSNMYKMFKENIHVDKFINKIQSESNRYTNSLLLPPRTLNINNNSLTRTNVNFDDFIVFPKLSMKSKQKMGPIPSWLSTRMSNKLLNRRLMYPKVSDLNDKIPENLLNHFQKSKKLKHLIKQALYKEQRIKSMFKYQAILWRNFKRRNTMYKLTNALVNNKKVINILQSKLLGKHWFNKIYGDREGKGMKLKRLSRYRVLKEKRIKYNKQKKLSSSKNKKIIKVDNEVVKPEIAMENKIKVIKPIKKRVPVIAKPNKGSSVQDKIIVMDPKKVVKPVSRFEGKNTTELRNRFVSHEPTKSVVERALEKTMDKPNHIPRNRFSSRFEGNTYSNTSSYNNRQIRHNGGRYEQTMYTRNNRYEGKRYVNKQSIGNRFEGKRPSRFQG</sequence>
<keyword evidence="4" id="KW-0862">Zinc</keyword>
<dbReference type="VEuPathDB" id="FungiDB:HGUI_00471"/>
<dbReference type="GO" id="GO:0003676">
    <property type="term" value="F:nucleic acid binding"/>
    <property type="evidence" value="ECO:0007669"/>
    <property type="project" value="InterPro"/>
</dbReference>
<feature type="domain" description="Matrin-type" evidence="7">
    <location>
        <begin position="24"/>
        <end position="55"/>
    </location>
</feature>
<feature type="compositionally biased region" description="Basic residues" evidence="6">
    <location>
        <begin position="296"/>
        <end position="306"/>
    </location>
</feature>
<evidence type="ECO:0000256" key="4">
    <source>
        <dbReference type="ARBA" id="ARBA00022833"/>
    </source>
</evidence>
<evidence type="ECO:0000313" key="9">
    <source>
        <dbReference type="Proteomes" id="UP000183365"/>
    </source>
</evidence>
<keyword evidence="5" id="KW-0539">Nucleus</keyword>
<evidence type="ECO:0000256" key="1">
    <source>
        <dbReference type="ARBA" id="ARBA00004123"/>
    </source>
</evidence>
<gene>
    <name evidence="8" type="ORF">HGUI_00471</name>
</gene>
<evidence type="ECO:0000259" key="7">
    <source>
        <dbReference type="PROSITE" id="PS50171"/>
    </source>
</evidence>
<dbReference type="EMBL" id="FQNF01000005">
    <property type="protein sequence ID" value="SGZ38271.1"/>
    <property type="molecule type" value="Genomic_DNA"/>
</dbReference>